<dbReference type="STRING" id="670483.S7Q7U6"/>
<accession>S7Q7U6</accession>
<keyword evidence="3" id="KW-1185">Reference proteome</keyword>
<reference evidence="2 3" key="1">
    <citation type="journal article" date="2012" name="Science">
        <title>The Paleozoic origin of enzymatic lignin decomposition reconstructed from 31 fungal genomes.</title>
        <authorList>
            <person name="Floudas D."/>
            <person name="Binder M."/>
            <person name="Riley R."/>
            <person name="Barry K."/>
            <person name="Blanchette R.A."/>
            <person name="Henrissat B."/>
            <person name="Martinez A.T."/>
            <person name="Otillar R."/>
            <person name="Spatafora J.W."/>
            <person name="Yadav J.S."/>
            <person name="Aerts A."/>
            <person name="Benoit I."/>
            <person name="Boyd A."/>
            <person name="Carlson A."/>
            <person name="Copeland A."/>
            <person name="Coutinho P.M."/>
            <person name="de Vries R.P."/>
            <person name="Ferreira P."/>
            <person name="Findley K."/>
            <person name="Foster B."/>
            <person name="Gaskell J."/>
            <person name="Glotzer D."/>
            <person name="Gorecki P."/>
            <person name="Heitman J."/>
            <person name="Hesse C."/>
            <person name="Hori C."/>
            <person name="Igarashi K."/>
            <person name="Jurgens J.A."/>
            <person name="Kallen N."/>
            <person name="Kersten P."/>
            <person name="Kohler A."/>
            <person name="Kuees U."/>
            <person name="Kumar T.K.A."/>
            <person name="Kuo A."/>
            <person name="LaButti K."/>
            <person name="Larrondo L.F."/>
            <person name="Lindquist E."/>
            <person name="Ling A."/>
            <person name="Lombard V."/>
            <person name="Lucas S."/>
            <person name="Lundell T."/>
            <person name="Martin R."/>
            <person name="McLaughlin D.J."/>
            <person name="Morgenstern I."/>
            <person name="Morin E."/>
            <person name="Murat C."/>
            <person name="Nagy L.G."/>
            <person name="Nolan M."/>
            <person name="Ohm R.A."/>
            <person name="Patyshakuliyeva A."/>
            <person name="Rokas A."/>
            <person name="Ruiz-Duenas F.J."/>
            <person name="Sabat G."/>
            <person name="Salamov A."/>
            <person name="Samejima M."/>
            <person name="Schmutz J."/>
            <person name="Slot J.C."/>
            <person name="St John F."/>
            <person name="Stenlid J."/>
            <person name="Sun H."/>
            <person name="Sun S."/>
            <person name="Syed K."/>
            <person name="Tsang A."/>
            <person name="Wiebenga A."/>
            <person name="Young D."/>
            <person name="Pisabarro A."/>
            <person name="Eastwood D.C."/>
            <person name="Martin F."/>
            <person name="Cullen D."/>
            <person name="Grigoriev I.V."/>
            <person name="Hibbett D.S."/>
        </authorList>
    </citation>
    <scope>NUCLEOTIDE SEQUENCE [LARGE SCALE GENOMIC DNA]</scope>
    <source>
        <strain evidence="2 3">ATCC 11539</strain>
    </source>
</reference>
<feature type="region of interest" description="Disordered" evidence="1">
    <location>
        <begin position="21"/>
        <end position="71"/>
    </location>
</feature>
<dbReference type="RefSeq" id="XP_007865679.1">
    <property type="nucleotide sequence ID" value="XM_007867488.1"/>
</dbReference>
<evidence type="ECO:0000256" key="1">
    <source>
        <dbReference type="SAM" id="MobiDB-lite"/>
    </source>
</evidence>
<dbReference type="EMBL" id="KB469301">
    <property type="protein sequence ID" value="EPQ55607.1"/>
    <property type="molecule type" value="Genomic_DNA"/>
</dbReference>
<evidence type="ECO:0000313" key="3">
    <source>
        <dbReference type="Proteomes" id="UP000030669"/>
    </source>
</evidence>
<name>S7Q7U6_GLOTA</name>
<evidence type="ECO:0000313" key="2">
    <source>
        <dbReference type="EMBL" id="EPQ55607.1"/>
    </source>
</evidence>
<dbReference type="AlphaFoldDB" id="S7Q7U6"/>
<dbReference type="GeneID" id="19300713"/>
<protein>
    <recommendedName>
        <fullName evidence="4">BTB domain-containing protein</fullName>
    </recommendedName>
</protein>
<dbReference type="HOGENOM" id="CLU_051530_2_0_1"/>
<dbReference type="OMA" id="HPATHAC"/>
<dbReference type="KEGG" id="gtr:GLOTRDRAFT_121153"/>
<sequence length="359" mass="38918">MDFNMEPADWDYFSSIGSSCSRGADAPAFSSTPVSEAVHARSLPSVSQIPTPPPSEGSPEPSSSSQDTAQPDAVTVAVSTAFFPGSQIDPLPSDLILASSDLVFFYVHSHRLLSSSSNKFNGLLGMTDHGGGAGTHAFDNVSGIPLVSVPESSTVLNVLLHVLYHLPFSHYSPTTDTLVATISALRTYGAQAKEYVAPGTHMFQMLLLHAPLNPLEIYTLAAAHDLYELAVAASAHLLSLQPFKITDEMAERMGAVYLKRLFFLYLGRIDALKRILTAPPVAHEPTLSCNFMQQKEMVRAWALAAAYLAWDAKPDLPISTIRQTMQPLADKLACDLCRQAMLDRIKDMIIQWSAVKATI</sequence>
<gene>
    <name evidence="2" type="ORF">GLOTRDRAFT_121153</name>
</gene>
<dbReference type="eggNOG" id="KOG0519">
    <property type="taxonomic scope" value="Eukaryota"/>
</dbReference>
<proteinExistence type="predicted"/>
<dbReference type="Proteomes" id="UP000030669">
    <property type="component" value="Unassembled WGS sequence"/>
</dbReference>
<organism evidence="2 3">
    <name type="scientific">Gloeophyllum trabeum (strain ATCC 11539 / FP-39264 / Madison 617)</name>
    <name type="common">Brown rot fungus</name>
    <dbReference type="NCBI Taxonomy" id="670483"/>
    <lineage>
        <taxon>Eukaryota</taxon>
        <taxon>Fungi</taxon>
        <taxon>Dikarya</taxon>
        <taxon>Basidiomycota</taxon>
        <taxon>Agaricomycotina</taxon>
        <taxon>Agaricomycetes</taxon>
        <taxon>Gloeophyllales</taxon>
        <taxon>Gloeophyllaceae</taxon>
        <taxon>Gloeophyllum</taxon>
    </lineage>
</organism>
<dbReference type="OrthoDB" id="3265815at2759"/>
<evidence type="ECO:0008006" key="4">
    <source>
        <dbReference type="Google" id="ProtNLM"/>
    </source>
</evidence>